<dbReference type="Gene3D" id="3.40.525.10">
    <property type="entry name" value="CRAL-TRIO lipid binding domain"/>
    <property type="match status" value="1"/>
</dbReference>
<dbReference type="CDD" id="cd00170">
    <property type="entry name" value="SEC14"/>
    <property type="match status" value="1"/>
</dbReference>
<organism evidence="2 3">
    <name type="scientific">Polyrhizophydium stewartii</name>
    <dbReference type="NCBI Taxonomy" id="2732419"/>
    <lineage>
        <taxon>Eukaryota</taxon>
        <taxon>Fungi</taxon>
        <taxon>Fungi incertae sedis</taxon>
        <taxon>Chytridiomycota</taxon>
        <taxon>Chytridiomycota incertae sedis</taxon>
        <taxon>Chytridiomycetes</taxon>
        <taxon>Rhizophydiales</taxon>
        <taxon>Rhizophydiales incertae sedis</taxon>
        <taxon>Polyrhizophydium</taxon>
    </lineage>
</organism>
<evidence type="ECO:0000313" key="3">
    <source>
        <dbReference type="Proteomes" id="UP001527925"/>
    </source>
</evidence>
<dbReference type="PANTHER" id="PTHR46586">
    <property type="entry name" value="ANKYRIN REPEAT-CONTAINING PROTEIN"/>
    <property type="match status" value="1"/>
</dbReference>
<name>A0ABR4NI44_9FUNG</name>
<dbReference type="Pfam" id="PF00650">
    <property type="entry name" value="CRAL_TRIO"/>
    <property type="match status" value="1"/>
</dbReference>
<dbReference type="InterPro" id="IPR002110">
    <property type="entry name" value="Ankyrin_rpt"/>
</dbReference>
<dbReference type="EMBL" id="JADGIZ020000004">
    <property type="protein sequence ID" value="KAL2919129.1"/>
    <property type="molecule type" value="Genomic_DNA"/>
</dbReference>
<evidence type="ECO:0000259" key="1">
    <source>
        <dbReference type="PROSITE" id="PS50191"/>
    </source>
</evidence>
<dbReference type="Proteomes" id="UP001527925">
    <property type="component" value="Unassembled WGS sequence"/>
</dbReference>
<dbReference type="InterPro" id="IPR052050">
    <property type="entry name" value="SecEffector_AnkRepeat"/>
</dbReference>
<dbReference type="PROSITE" id="PS50191">
    <property type="entry name" value="CRAL_TRIO"/>
    <property type="match status" value="1"/>
</dbReference>
<keyword evidence="3" id="KW-1185">Reference proteome</keyword>
<evidence type="ECO:0000313" key="2">
    <source>
        <dbReference type="EMBL" id="KAL2919129.1"/>
    </source>
</evidence>
<dbReference type="PANTHER" id="PTHR46586:SF3">
    <property type="entry name" value="ANKYRIN REPEAT-CONTAINING PROTEIN"/>
    <property type="match status" value="1"/>
</dbReference>
<dbReference type="SUPFAM" id="SSF48403">
    <property type="entry name" value="Ankyrin repeat"/>
    <property type="match status" value="1"/>
</dbReference>
<dbReference type="SMART" id="SM00516">
    <property type="entry name" value="SEC14"/>
    <property type="match status" value="1"/>
</dbReference>
<proteinExistence type="predicted"/>
<dbReference type="InterPro" id="IPR036770">
    <property type="entry name" value="Ankyrin_rpt-contain_sf"/>
</dbReference>
<feature type="domain" description="CRAL-TRIO" evidence="1">
    <location>
        <begin position="768"/>
        <end position="931"/>
    </location>
</feature>
<dbReference type="Gene3D" id="1.25.40.20">
    <property type="entry name" value="Ankyrin repeat-containing domain"/>
    <property type="match status" value="3"/>
</dbReference>
<protein>
    <recommendedName>
        <fullName evidence="1">CRAL-TRIO domain-containing protein</fullName>
    </recommendedName>
</protein>
<gene>
    <name evidence="2" type="ORF">HK105_201402</name>
</gene>
<dbReference type="Pfam" id="PF13637">
    <property type="entry name" value="Ank_4"/>
    <property type="match status" value="2"/>
</dbReference>
<dbReference type="Pfam" id="PF12796">
    <property type="entry name" value="Ank_2"/>
    <property type="match status" value="1"/>
</dbReference>
<sequence length="967" mass="107911">MPDRKWSPTIGQDGAESGNLDLVVWLRKHRPRCVNSAATHAAAQENHMHIVRWLVDNVCDECGADVIFDALENNNLEMAEFLCIMFPGILEQYSLYADSVATDIRVIEWLDARGLIKPESLLRHLAGKGKIDVLDWACERFQVELQEGDLEDAWDHPHNAVLKQAYERGMPFTDLSAKEAVDYSNTEIMSWIISRDSSKQPMLIDATIQHGDDALVEWWRVRHGVIVGQQDLEAAIRAGDTKTFLSLLSKKTISWDFDDALQAVAHAGNSALPLGTSHWDRLPRELKDMVVEDAGVLTKLTVGWLSADAAAQLSDDDKLQLWSQAFECEWPGDLATLPRPDRFRSRVFWNLRSRDMFERVRALRLPTQQRGLNHAAVRNRWDDVLDWQDPNSLAELAAGAGNLELLADLVENRKTASLSLELAQEAAWFGHLHILKWLHERMPDGEWSSTVMDWAAENGHIECVVWLHTTRTEGCSTRAMDVAAISGRLGMVRWLHQNRTEGCTTNAMTLAAAMGNLRVIRWLHENRTEGCTSSAIDFAAARGHLEVVRWLHENRSEGCSSRAIDGAASCGYLSIVEFLHANSNVGCTRRAVVEAAEHGHADVVAFLLEYRTEATPQDAVVASILGDQPHVLAMLLASPQHATSLDIAGAFDIAVSNQAHDLARMLSAAGRARGIALRHTFGGLTRLEWALVAAAAAMDDVHFGDDFDHALEQLKQRVHASSSLANAQLSESLLKRTLWAKHNDVKQSEHLLHNFAGWHHKTLGDSAKRLDITHVHHFLLTGILQVPGTTDRDGFPIIYMRPNQYLPGKIPAHFVVNALVYQLEVLTSDPKAAMYGFTFVCDMQNWGWSNFSVSYASSFFATLQGRFPVRVRKFVLVNAPSMFPLVWKIIRPMMSSDFAAKWKLVTSEGLVEIIDPANAPVELGGTMATPDFAAFVRQQYEREGKPYSPVSIDGIEWKKLHLAGLSK</sequence>
<dbReference type="InterPro" id="IPR036865">
    <property type="entry name" value="CRAL-TRIO_dom_sf"/>
</dbReference>
<dbReference type="SUPFAM" id="SSF140860">
    <property type="entry name" value="Pseudo ankyrin repeat-like"/>
    <property type="match status" value="1"/>
</dbReference>
<dbReference type="InterPro" id="IPR001251">
    <property type="entry name" value="CRAL-TRIO_dom"/>
</dbReference>
<comment type="caution">
    <text evidence="2">The sequence shown here is derived from an EMBL/GenBank/DDBJ whole genome shotgun (WGS) entry which is preliminary data.</text>
</comment>
<accession>A0ABR4NI44</accession>
<dbReference type="SUPFAM" id="SSF52087">
    <property type="entry name" value="CRAL/TRIO domain"/>
    <property type="match status" value="1"/>
</dbReference>
<reference evidence="2 3" key="1">
    <citation type="submission" date="2023-09" db="EMBL/GenBank/DDBJ databases">
        <title>Pangenome analysis of Batrachochytrium dendrobatidis and related Chytrids.</title>
        <authorList>
            <person name="Yacoub M.N."/>
            <person name="Stajich J.E."/>
            <person name="James T.Y."/>
        </authorList>
    </citation>
    <scope>NUCLEOTIDE SEQUENCE [LARGE SCALE GENOMIC DNA]</scope>
    <source>
        <strain evidence="2 3">JEL0888</strain>
    </source>
</reference>